<organism evidence="11 12">
    <name type="scientific">Holothuria leucospilota</name>
    <name type="common">Black long sea cucumber</name>
    <name type="synonym">Mertensiothuria leucospilota</name>
    <dbReference type="NCBI Taxonomy" id="206669"/>
    <lineage>
        <taxon>Eukaryota</taxon>
        <taxon>Metazoa</taxon>
        <taxon>Echinodermata</taxon>
        <taxon>Eleutherozoa</taxon>
        <taxon>Echinozoa</taxon>
        <taxon>Holothuroidea</taxon>
        <taxon>Aspidochirotacea</taxon>
        <taxon>Aspidochirotida</taxon>
        <taxon>Holothuriidae</taxon>
        <taxon>Holothuria</taxon>
    </lineage>
</organism>
<evidence type="ECO:0000256" key="4">
    <source>
        <dbReference type="ARBA" id="ARBA00023157"/>
    </source>
</evidence>
<dbReference type="SMART" id="SM00181">
    <property type="entry name" value="EGF"/>
    <property type="match status" value="1"/>
</dbReference>
<protein>
    <recommendedName>
        <fullName evidence="10">EGF-like domain-containing protein</fullName>
    </recommendedName>
</protein>
<dbReference type="Pfam" id="PF00008">
    <property type="entry name" value="EGF"/>
    <property type="match status" value="1"/>
</dbReference>
<keyword evidence="8" id="KW-0472">Membrane</keyword>
<feature type="compositionally biased region" description="Low complexity" evidence="7">
    <location>
        <begin position="98"/>
        <end position="122"/>
    </location>
</feature>
<evidence type="ECO:0000256" key="1">
    <source>
        <dbReference type="ARBA" id="ARBA00022536"/>
    </source>
</evidence>
<dbReference type="GO" id="GO:0071944">
    <property type="term" value="C:cell periphery"/>
    <property type="evidence" value="ECO:0007669"/>
    <property type="project" value="UniProtKB-ARBA"/>
</dbReference>
<dbReference type="SUPFAM" id="SSF57196">
    <property type="entry name" value="EGF/Laminin"/>
    <property type="match status" value="1"/>
</dbReference>
<dbReference type="OrthoDB" id="6130531at2759"/>
<evidence type="ECO:0000313" key="11">
    <source>
        <dbReference type="EMBL" id="KAJ8040554.1"/>
    </source>
</evidence>
<dbReference type="InterPro" id="IPR001881">
    <property type="entry name" value="EGF-like_Ca-bd_dom"/>
</dbReference>
<keyword evidence="4 6" id="KW-1015">Disulfide bond</keyword>
<keyword evidence="12" id="KW-1185">Reference proteome</keyword>
<evidence type="ECO:0000256" key="8">
    <source>
        <dbReference type="SAM" id="Phobius"/>
    </source>
</evidence>
<evidence type="ECO:0000256" key="5">
    <source>
        <dbReference type="ARBA" id="ARBA00023180"/>
    </source>
</evidence>
<keyword evidence="2 9" id="KW-0732">Signal</keyword>
<feature type="compositionally biased region" description="Polar residues" evidence="7">
    <location>
        <begin position="135"/>
        <end position="151"/>
    </location>
</feature>
<dbReference type="SMART" id="SM00179">
    <property type="entry name" value="EGF_CA"/>
    <property type="match status" value="1"/>
</dbReference>
<feature type="region of interest" description="Disordered" evidence="7">
    <location>
        <begin position="98"/>
        <end position="151"/>
    </location>
</feature>
<dbReference type="Proteomes" id="UP001152320">
    <property type="component" value="Chromosome 6"/>
</dbReference>
<dbReference type="PROSITE" id="PS50026">
    <property type="entry name" value="EGF_3"/>
    <property type="match status" value="1"/>
</dbReference>
<dbReference type="EMBL" id="JAIZAY010000006">
    <property type="protein sequence ID" value="KAJ8040554.1"/>
    <property type="molecule type" value="Genomic_DNA"/>
</dbReference>
<keyword evidence="3" id="KW-0677">Repeat</keyword>
<reference evidence="11" key="1">
    <citation type="submission" date="2021-10" db="EMBL/GenBank/DDBJ databases">
        <title>Tropical sea cucumber genome reveals ecological adaptation and Cuvierian tubules defense mechanism.</title>
        <authorList>
            <person name="Chen T."/>
        </authorList>
    </citation>
    <scope>NUCLEOTIDE SEQUENCE</scope>
    <source>
        <strain evidence="11">Nanhai2018</strain>
        <tissue evidence="11">Muscle</tissue>
    </source>
</reference>
<keyword evidence="8" id="KW-0812">Transmembrane</keyword>
<name>A0A9Q1C9E9_HOLLE</name>
<comment type="caution">
    <text evidence="6">Lacks conserved residue(s) required for the propagation of feature annotation.</text>
</comment>
<feature type="signal peptide" evidence="9">
    <location>
        <begin position="1"/>
        <end position="23"/>
    </location>
</feature>
<dbReference type="InterPro" id="IPR000742">
    <property type="entry name" value="EGF"/>
</dbReference>
<gene>
    <name evidence="11" type="ORF">HOLleu_14879</name>
</gene>
<sequence length="236" mass="24717">MDLQWSYFLAFTITVWNLHLADAAGCDSNPCQNGGVCFDQPNDGFFCLCVLGFTGLTCIGDVPTTQPPAVETTTLTQTTTQATTTPVITTPTAPTAVVTTAQSSSTESQQTTAKMTSKSASTEGVLPTESKDGTSHSVDSTNSLTNTEGGTMTSSFITAKMITSKVKPTKDTSPKGAPAKGSVGDKQGSLLWLLLLVLLVLLLIGGVVTVWAVKRSAKNHAPPPGMNPMYQPVQIE</sequence>
<feature type="domain" description="EGF-like" evidence="10">
    <location>
        <begin position="22"/>
        <end position="59"/>
    </location>
</feature>
<evidence type="ECO:0000256" key="3">
    <source>
        <dbReference type="ARBA" id="ARBA00022737"/>
    </source>
</evidence>
<evidence type="ECO:0000256" key="6">
    <source>
        <dbReference type="PROSITE-ProRule" id="PRU00076"/>
    </source>
</evidence>
<dbReference type="FunFam" id="2.10.25.10:FF:000185">
    <property type="entry name" value="basement membrane-specific heparan sulfate proteoglycan core protein-like"/>
    <property type="match status" value="1"/>
</dbReference>
<dbReference type="AlphaFoldDB" id="A0A9Q1C9E9"/>
<evidence type="ECO:0000256" key="7">
    <source>
        <dbReference type="SAM" id="MobiDB-lite"/>
    </source>
</evidence>
<proteinExistence type="predicted"/>
<evidence type="ECO:0000256" key="9">
    <source>
        <dbReference type="SAM" id="SignalP"/>
    </source>
</evidence>
<dbReference type="CDD" id="cd00054">
    <property type="entry name" value="EGF_CA"/>
    <property type="match status" value="1"/>
</dbReference>
<feature type="chain" id="PRO_5040476399" description="EGF-like domain-containing protein" evidence="9">
    <location>
        <begin position="24"/>
        <end position="236"/>
    </location>
</feature>
<evidence type="ECO:0000313" key="12">
    <source>
        <dbReference type="Proteomes" id="UP001152320"/>
    </source>
</evidence>
<keyword evidence="5" id="KW-0325">Glycoprotein</keyword>
<feature type="transmembrane region" description="Helical" evidence="8">
    <location>
        <begin position="190"/>
        <end position="213"/>
    </location>
</feature>
<evidence type="ECO:0000259" key="10">
    <source>
        <dbReference type="PROSITE" id="PS50026"/>
    </source>
</evidence>
<dbReference type="PROSITE" id="PS00022">
    <property type="entry name" value="EGF_1"/>
    <property type="match status" value="1"/>
</dbReference>
<evidence type="ECO:0000256" key="2">
    <source>
        <dbReference type="ARBA" id="ARBA00022729"/>
    </source>
</evidence>
<accession>A0A9Q1C9E9</accession>
<comment type="caution">
    <text evidence="11">The sequence shown here is derived from an EMBL/GenBank/DDBJ whole genome shotgun (WGS) entry which is preliminary data.</text>
</comment>
<feature type="disulfide bond" evidence="6">
    <location>
        <begin position="49"/>
        <end position="58"/>
    </location>
</feature>
<keyword evidence="1 6" id="KW-0245">EGF-like domain</keyword>
<dbReference type="Gene3D" id="2.10.25.10">
    <property type="entry name" value="Laminin"/>
    <property type="match status" value="1"/>
</dbReference>
<dbReference type="GO" id="GO:0005509">
    <property type="term" value="F:calcium ion binding"/>
    <property type="evidence" value="ECO:0007669"/>
    <property type="project" value="InterPro"/>
</dbReference>
<dbReference type="PROSITE" id="PS01186">
    <property type="entry name" value="EGF_2"/>
    <property type="match status" value="1"/>
</dbReference>
<keyword evidence="8" id="KW-1133">Transmembrane helix</keyword>